<dbReference type="PROSITE" id="PS00211">
    <property type="entry name" value="ABC_TRANSPORTER_1"/>
    <property type="match status" value="1"/>
</dbReference>
<dbReference type="InterPro" id="IPR003439">
    <property type="entry name" value="ABC_transporter-like_ATP-bd"/>
</dbReference>
<dbReference type="InterPro" id="IPR011527">
    <property type="entry name" value="ABC1_TM_dom"/>
</dbReference>
<dbReference type="PANTHER" id="PTHR24221">
    <property type="entry name" value="ATP-BINDING CASSETTE SUB-FAMILY B"/>
    <property type="match status" value="1"/>
</dbReference>
<dbReference type="GO" id="GO:0005524">
    <property type="term" value="F:ATP binding"/>
    <property type="evidence" value="ECO:0007669"/>
    <property type="project" value="UniProtKB-KW"/>
</dbReference>
<proteinExistence type="predicted"/>
<gene>
    <name evidence="10" type="ORF">C5U62_06575</name>
</gene>
<dbReference type="Proteomes" id="UP000244178">
    <property type="component" value="Unassembled WGS sequence"/>
</dbReference>
<evidence type="ECO:0000256" key="6">
    <source>
        <dbReference type="ARBA" id="ARBA00023136"/>
    </source>
</evidence>
<comment type="caution">
    <text evidence="10">The sequence shown here is derived from an EMBL/GenBank/DDBJ whole genome shotgun (WGS) entry which is preliminary data.</text>
</comment>
<dbReference type="InterPro" id="IPR027417">
    <property type="entry name" value="P-loop_NTPase"/>
</dbReference>
<dbReference type="GO" id="GO:0016887">
    <property type="term" value="F:ATP hydrolysis activity"/>
    <property type="evidence" value="ECO:0007669"/>
    <property type="project" value="InterPro"/>
</dbReference>
<protein>
    <recommendedName>
        <fullName evidence="12">ABC transporter ATP-binding protein</fullName>
    </recommendedName>
</protein>
<evidence type="ECO:0000313" key="11">
    <source>
        <dbReference type="Proteomes" id="UP000244178"/>
    </source>
</evidence>
<dbReference type="InterPro" id="IPR039421">
    <property type="entry name" value="Type_1_exporter"/>
</dbReference>
<dbReference type="InterPro" id="IPR003593">
    <property type="entry name" value="AAA+_ATPase"/>
</dbReference>
<dbReference type="AlphaFoldDB" id="A0A2T6GLX8"/>
<dbReference type="GO" id="GO:0005886">
    <property type="term" value="C:plasma membrane"/>
    <property type="evidence" value="ECO:0007669"/>
    <property type="project" value="UniProtKB-SubCell"/>
</dbReference>
<dbReference type="GO" id="GO:0034040">
    <property type="term" value="F:ATPase-coupled lipid transmembrane transporter activity"/>
    <property type="evidence" value="ECO:0007669"/>
    <property type="project" value="TreeGrafter"/>
</dbReference>
<dbReference type="GO" id="GO:0140359">
    <property type="term" value="F:ABC-type transporter activity"/>
    <property type="evidence" value="ECO:0007669"/>
    <property type="project" value="InterPro"/>
</dbReference>
<evidence type="ECO:0000313" key="10">
    <source>
        <dbReference type="EMBL" id="PUA45159.1"/>
    </source>
</evidence>
<dbReference type="InterPro" id="IPR036640">
    <property type="entry name" value="ABC1_TM_sf"/>
</dbReference>
<evidence type="ECO:0000256" key="5">
    <source>
        <dbReference type="ARBA" id="ARBA00022989"/>
    </source>
</evidence>
<comment type="subcellular location">
    <subcellularLocation>
        <location evidence="1">Cell membrane</location>
        <topology evidence="1">Multi-pass membrane protein</topology>
    </subcellularLocation>
</comment>
<sequence>MKLVKPFALFDLPPRALAFVRRSGASTSSIVSMLALLLGKAAIDTLCALLVAILLGSLLPTVRTSSGWYAQLEMQWSAFAGSGVSALPLLVVALVLGKGVLAPLLSAARSRLIDAWTLMISLSIFQHELDRPVAQLSNTTAQGSNVAVNYMAPRIVIGTLLPSLELLTEVLVVALLLCVLLALEPLATAMLLGALLLAAGAGGALSVVLNDIRETRRGESQVLMQRWVADSIACLREIHLYGRVQAVLERYYPVAKRFAKATARERTLMEVQSPVMELFFLMMLVLCVLVASKGSGQTDLHAMALFSAVGLRLLPGFRRVLFSLQTLRLSRPYFEELTSPDSPSRTAPEAVQQHMAPARTPLQPVLLCEALEYRYPQASQAVIHNLNLSIGQGEWLGLVGESGVGKSTLVDVLIGELQPNQGTLQWLDLPAEHRAIGYASSGTTLIPGTLRDNVAFLGSGAEQTLNDALAITGVDALLNRLPQGLDTPVEAFEQQLSSGERQRIGLARAVAHAQVLVVLDEATAALDQLSESRFLQALRAARPELAVVLITHRLTALRHTDRNVLMVDGALKDFICPPEPEPTIDFAGRSHSCI</sequence>
<dbReference type="Gene3D" id="1.20.1560.10">
    <property type="entry name" value="ABC transporter type 1, transmembrane domain"/>
    <property type="match status" value="1"/>
</dbReference>
<dbReference type="RefSeq" id="WP_108544154.1">
    <property type="nucleotide sequence ID" value="NZ_PYJM01000002.1"/>
</dbReference>
<evidence type="ECO:0000256" key="1">
    <source>
        <dbReference type="ARBA" id="ARBA00004651"/>
    </source>
</evidence>
<dbReference type="PROSITE" id="PS50893">
    <property type="entry name" value="ABC_TRANSPORTER_2"/>
    <property type="match status" value="1"/>
</dbReference>
<name>A0A2T6GLX8_9PSED</name>
<evidence type="ECO:0000256" key="3">
    <source>
        <dbReference type="ARBA" id="ARBA00022741"/>
    </source>
</evidence>
<dbReference type="SUPFAM" id="SSF90123">
    <property type="entry name" value="ABC transporter transmembrane region"/>
    <property type="match status" value="1"/>
</dbReference>
<dbReference type="PROSITE" id="PS50929">
    <property type="entry name" value="ABC_TM1F"/>
    <property type="match status" value="1"/>
</dbReference>
<dbReference type="Gene3D" id="3.40.50.300">
    <property type="entry name" value="P-loop containing nucleotide triphosphate hydrolases"/>
    <property type="match status" value="1"/>
</dbReference>
<feature type="transmembrane region" description="Helical" evidence="7">
    <location>
        <begin position="189"/>
        <end position="209"/>
    </location>
</feature>
<keyword evidence="6 7" id="KW-0472">Membrane</keyword>
<feature type="transmembrane region" description="Helical" evidence="7">
    <location>
        <begin position="30"/>
        <end position="56"/>
    </location>
</feature>
<evidence type="ECO:0000259" key="8">
    <source>
        <dbReference type="PROSITE" id="PS50893"/>
    </source>
</evidence>
<dbReference type="EMBL" id="PYJM01000002">
    <property type="protein sequence ID" value="PUA45159.1"/>
    <property type="molecule type" value="Genomic_DNA"/>
</dbReference>
<keyword evidence="5 7" id="KW-1133">Transmembrane helix</keyword>
<keyword evidence="2 7" id="KW-0812">Transmembrane</keyword>
<evidence type="ECO:0000256" key="7">
    <source>
        <dbReference type="SAM" id="Phobius"/>
    </source>
</evidence>
<dbReference type="SMART" id="SM00382">
    <property type="entry name" value="AAA"/>
    <property type="match status" value="1"/>
</dbReference>
<dbReference type="SUPFAM" id="SSF52540">
    <property type="entry name" value="P-loop containing nucleoside triphosphate hydrolases"/>
    <property type="match status" value="1"/>
</dbReference>
<organism evidence="10 11">
    <name type="scientific">Pseudomonas protegens</name>
    <dbReference type="NCBI Taxonomy" id="380021"/>
    <lineage>
        <taxon>Bacteria</taxon>
        <taxon>Pseudomonadati</taxon>
        <taxon>Pseudomonadota</taxon>
        <taxon>Gammaproteobacteria</taxon>
        <taxon>Pseudomonadales</taxon>
        <taxon>Pseudomonadaceae</taxon>
        <taxon>Pseudomonas</taxon>
    </lineage>
</organism>
<dbReference type="Pfam" id="PF00005">
    <property type="entry name" value="ABC_tran"/>
    <property type="match status" value="1"/>
</dbReference>
<evidence type="ECO:0008006" key="12">
    <source>
        <dbReference type="Google" id="ProtNLM"/>
    </source>
</evidence>
<feature type="domain" description="ABC transmembrane type-1" evidence="9">
    <location>
        <begin position="164"/>
        <end position="329"/>
    </location>
</feature>
<dbReference type="PANTHER" id="PTHR24221:SF654">
    <property type="entry name" value="ATP-BINDING CASSETTE SUB-FAMILY B MEMBER 6"/>
    <property type="match status" value="1"/>
</dbReference>
<keyword evidence="4" id="KW-0067">ATP-binding</keyword>
<feature type="transmembrane region" description="Helical" evidence="7">
    <location>
        <begin position="275"/>
        <end position="294"/>
    </location>
</feature>
<feature type="transmembrane region" description="Helical" evidence="7">
    <location>
        <begin position="76"/>
        <end position="101"/>
    </location>
</feature>
<evidence type="ECO:0000256" key="2">
    <source>
        <dbReference type="ARBA" id="ARBA00022692"/>
    </source>
</evidence>
<keyword evidence="3" id="KW-0547">Nucleotide-binding</keyword>
<evidence type="ECO:0000256" key="4">
    <source>
        <dbReference type="ARBA" id="ARBA00022840"/>
    </source>
</evidence>
<evidence type="ECO:0000259" key="9">
    <source>
        <dbReference type="PROSITE" id="PS50929"/>
    </source>
</evidence>
<reference evidence="10 11" key="1">
    <citation type="submission" date="2018-03" db="EMBL/GenBank/DDBJ databases">
        <title>Draft genome sequence of the plant growth promoting rhizobacterium Pseudomonas protegens strain BNJ-SS-45 isolated from wheat (Triticum aestivum) rhizosphere.</title>
        <authorList>
            <person name="Bajpai A."/>
            <person name="Shende K."/>
            <person name="Meena N."/>
            <person name="Upadhyayula S.R."/>
            <person name="Suravajhala P."/>
            <person name="Medicherla K.M."/>
            <person name="Johri B.N."/>
        </authorList>
    </citation>
    <scope>NUCLEOTIDE SEQUENCE [LARGE SCALE GENOMIC DNA]</scope>
    <source>
        <strain evidence="10 11">BNJ-SS-45</strain>
    </source>
</reference>
<accession>A0A2T6GLX8</accession>
<feature type="transmembrane region" description="Helical" evidence="7">
    <location>
        <begin position="164"/>
        <end position="183"/>
    </location>
</feature>
<feature type="domain" description="ABC transporter" evidence="8">
    <location>
        <begin position="366"/>
        <end position="593"/>
    </location>
</feature>
<dbReference type="InterPro" id="IPR017871">
    <property type="entry name" value="ABC_transporter-like_CS"/>
</dbReference>